<dbReference type="PIRSF" id="PIRSF006483">
    <property type="entry name" value="Membrane_protein_YitT"/>
    <property type="match status" value="1"/>
</dbReference>
<keyword evidence="5 6" id="KW-0472">Membrane</keyword>
<dbReference type="Pfam" id="PF02588">
    <property type="entry name" value="YitT_membrane"/>
    <property type="match status" value="1"/>
</dbReference>
<feature type="transmembrane region" description="Helical" evidence="6">
    <location>
        <begin position="51"/>
        <end position="72"/>
    </location>
</feature>
<dbReference type="EMBL" id="SCFR01000010">
    <property type="protein sequence ID" value="TFF66435.1"/>
    <property type="molecule type" value="Genomic_DNA"/>
</dbReference>
<dbReference type="Pfam" id="PF10035">
    <property type="entry name" value="DUF2179"/>
    <property type="match status" value="1"/>
</dbReference>
<feature type="transmembrane region" description="Helical" evidence="6">
    <location>
        <begin position="114"/>
        <end position="133"/>
    </location>
</feature>
<organism evidence="8 9">
    <name type="scientific">Helcococcus ovis</name>
    <dbReference type="NCBI Taxonomy" id="72026"/>
    <lineage>
        <taxon>Bacteria</taxon>
        <taxon>Bacillati</taxon>
        <taxon>Bacillota</taxon>
        <taxon>Tissierellia</taxon>
        <taxon>Tissierellales</taxon>
        <taxon>Peptoniphilaceae</taxon>
        <taxon>Helcococcus</taxon>
    </lineage>
</organism>
<keyword evidence="9" id="KW-1185">Reference proteome</keyword>
<dbReference type="CDD" id="cd16380">
    <property type="entry name" value="YitT_C"/>
    <property type="match status" value="1"/>
</dbReference>
<keyword evidence="4 6" id="KW-1133">Transmembrane helix</keyword>
<keyword evidence="3 6" id="KW-0812">Transmembrane</keyword>
<dbReference type="InterPro" id="IPR051461">
    <property type="entry name" value="UPF0750_membrane"/>
</dbReference>
<evidence type="ECO:0000256" key="6">
    <source>
        <dbReference type="SAM" id="Phobius"/>
    </source>
</evidence>
<dbReference type="Proteomes" id="UP000297454">
    <property type="component" value="Unassembled WGS sequence"/>
</dbReference>
<feature type="transmembrane region" description="Helical" evidence="6">
    <location>
        <begin position="81"/>
        <end position="102"/>
    </location>
</feature>
<evidence type="ECO:0000256" key="3">
    <source>
        <dbReference type="ARBA" id="ARBA00022692"/>
    </source>
</evidence>
<comment type="subcellular location">
    <subcellularLocation>
        <location evidence="1">Cell membrane</location>
        <topology evidence="1">Multi-pass membrane protein</topology>
    </subcellularLocation>
</comment>
<dbReference type="AlphaFoldDB" id="A0A4V3IYA6"/>
<dbReference type="PANTHER" id="PTHR33545">
    <property type="entry name" value="UPF0750 MEMBRANE PROTEIN YITT-RELATED"/>
    <property type="match status" value="1"/>
</dbReference>
<evidence type="ECO:0000256" key="4">
    <source>
        <dbReference type="ARBA" id="ARBA00022989"/>
    </source>
</evidence>
<evidence type="ECO:0000256" key="5">
    <source>
        <dbReference type="ARBA" id="ARBA00023136"/>
    </source>
</evidence>
<keyword evidence="2" id="KW-1003">Cell membrane</keyword>
<proteinExistence type="predicted"/>
<feature type="domain" description="DUF2179" evidence="7">
    <location>
        <begin position="227"/>
        <end position="281"/>
    </location>
</feature>
<evidence type="ECO:0000313" key="8">
    <source>
        <dbReference type="EMBL" id="TFF66435.1"/>
    </source>
</evidence>
<feature type="transmembrane region" description="Helical" evidence="6">
    <location>
        <begin position="12"/>
        <end position="31"/>
    </location>
</feature>
<evidence type="ECO:0000259" key="7">
    <source>
        <dbReference type="Pfam" id="PF10035"/>
    </source>
</evidence>
<gene>
    <name evidence="8" type="ORF">EQF91_03800</name>
</gene>
<feature type="transmembrane region" description="Helical" evidence="6">
    <location>
        <begin position="154"/>
        <end position="175"/>
    </location>
</feature>
<dbReference type="InterPro" id="IPR003740">
    <property type="entry name" value="YitT"/>
</dbReference>
<dbReference type="RefSeq" id="WP_134744402.1">
    <property type="nucleotide sequence ID" value="NZ_CP119762.1"/>
</dbReference>
<evidence type="ECO:0000313" key="9">
    <source>
        <dbReference type="Proteomes" id="UP000297454"/>
    </source>
</evidence>
<evidence type="ECO:0000256" key="2">
    <source>
        <dbReference type="ARBA" id="ARBA00022475"/>
    </source>
</evidence>
<comment type="caution">
    <text evidence="8">The sequence shown here is derived from an EMBL/GenBank/DDBJ whole genome shotgun (WGS) entry which is preliminary data.</text>
</comment>
<feature type="transmembrane region" description="Helical" evidence="6">
    <location>
        <begin position="181"/>
        <end position="201"/>
    </location>
</feature>
<reference evidence="8 9" key="1">
    <citation type="submission" date="2019-01" db="EMBL/GenBank/DDBJ databases">
        <title>Draft Genome Sequences of Helcococcus ovis Strains Isolated from the Uterus and Vagina of Dairy Cows with Metritis.</title>
        <authorList>
            <person name="Cunha F."/>
            <person name="Jeon S.J."/>
            <person name="Kutzer P."/>
            <person name="Galvao K.N."/>
        </authorList>
    </citation>
    <scope>NUCLEOTIDE SEQUENCE [LARGE SCALE GENOMIC DNA]</scope>
    <source>
        <strain evidence="8 9">KG-37</strain>
    </source>
</reference>
<dbReference type="Gene3D" id="3.30.70.120">
    <property type="match status" value="1"/>
</dbReference>
<evidence type="ECO:0000256" key="1">
    <source>
        <dbReference type="ARBA" id="ARBA00004651"/>
    </source>
</evidence>
<name>A0A4V3IYA6_9FIRM</name>
<dbReference type="InterPro" id="IPR015867">
    <property type="entry name" value="N-reg_PII/ATP_PRibTrfase_C"/>
</dbReference>
<sequence length="301" mass="33380">MRNKNLLYKKINKVLWILFGTLIMAFGTFLFNVPSNIAAGGVTGFSQVIKHLYPAINIGFIMGVLNLLLFVLGSYFLGKEFGIFTVIGAGSYTIFMGILDFLFTVKEPILKDTLANLALGAISIGIGLSFVFRQNASTGGTDVLAKIIEKYSEFSVSKGMLIVDTSIIVFAGTVFGLQSGIYSFISLYITTYVLDVFIAGFNSKIAMTIISSHVDVINNYVMNEINRGTTLYLAKGGYTKTEKEILVTVVDKKQYVKIRNFIKSIDDDAFVYISNINEVYGYGFSREFNHVEAREDTKIKD</sequence>
<protein>
    <submittedName>
        <fullName evidence="8">YitT family protein</fullName>
    </submittedName>
</protein>
<dbReference type="GO" id="GO:0005886">
    <property type="term" value="C:plasma membrane"/>
    <property type="evidence" value="ECO:0007669"/>
    <property type="project" value="UniProtKB-SubCell"/>
</dbReference>
<accession>A0A4V3IYA6</accession>
<dbReference type="PANTHER" id="PTHR33545:SF9">
    <property type="entry name" value="UPF0750 MEMBRANE PROTEIN YITE"/>
    <property type="match status" value="1"/>
</dbReference>
<dbReference type="InterPro" id="IPR019264">
    <property type="entry name" value="DUF2179"/>
</dbReference>